<dbReference type="PANTHER" id="PTHR43245:SF13">
    <property type="entry name" value="UDP-D-APIOSE_UDP-D-XYLOSE SYNTHASE 2"/>
    <property type="match status" value="1"/>
</dbReference>
<proteinExistence type="predicted"/>
<dbReference type="Proteomes" id="UP001500467">
    <property type="component" value="Unassembled WGS sequence"/>
</dbReference>
<sequence length="335" mass="35206">MPHAARAFRALADSSIRAVVTGAAGFIGGHLTARLLAEGADVCGLDRRHPASDLVARRNLAEGCGQSRFSFHHVDLLTPGWEPVLNGADVVFHLAAVPGVRPSWGAAFDEYASCNVIATQRVMNAAIHARVPRVVVASSSSVYGRTDGRPSTENAATRPLSPYGVTKLATEALALAHAGRADSPTTVAALRYFTVYGPGQRPDMLIGRVLSAALEGTPLTVYGSGEQRRDFTYIDDVVDATLAAGRSHASGAFNVGAGAATSVSEVLRVAEQLTGRPVPTRPAPAADGDAPGTLADSTLARDVFGWRARVDLQAGMRRHLKWHCSRHATRCASTA</sequence>
<keyword evidence="3" id="KW-1185">Reference proteome</keyword>
<dbReference type="InterPro" id="IPR050177">
    <property type="entry name" value="Lipid_A_modif_metabolic_enz"/>
</dbReference>
<feature type="domain" description="NAD-dependent epimerase/dehydratase" evidence="1">
    <location>
        <begin position="19"/>
        <end position="256"/>
    </location>
</feature>
<dbReference type="SUPFAM" id="SSF51735">
    <property type="entry name" value="NAD(P)-binding Rossmann-fold domains"/>
    <property type="match status" value="1"/>
</dbReference>
<dbReference type="InterPro" id="IPR036291">
    <property type="entry name" value="NAD(P)-bd_dom_sf"/>
</dbReference>
<dbReference type="InterPro" id="IPR001509">
    <property type="entry name" value="Epimerase_deHydtase"/>
</dbReference>
<protein>
    <submittedName>
        <fullName evidence="2">NAD-dependent epimerase/dehydratase family protein</fullName>
    </submittedName>
</protein>
<comment type="caution">
    <text evidence="2">The sequence shown here is derived from an EMBL/GenBank/DDBJ whole genome shotgun (WGS) entry which is preliminary data.</text>
</comment>
<evidence type="ECO:0000313" key="3">
    <source>
        <dbReference type="Proteomes" id="UP001500467"/>
    </source>
</evidence>
<organism evidence="2 3">
    <name type="scientific">Prauserella alba</name>
    <dbReference type="NCBI Taxonomy" id="176898"/>
    <lineage>
        <taxon>Bacteria</taxon>
        <taxon>Bacillati</taxon>
        <taxon>Actinomycetota</taxon>
        <taxon>Actinomycetes</taxon>
        <taxon>Pseudonocardiales</taxon>
        <taxon>Pseudonocardiaceae</taxon>
        <taxon>Prauserella</taxon>
    </lineage>
</organism>
<dbReference type="PANTHER" id="PTHR43245">
    <property type="entry name" value="BIFUNCTIONAL POLYMYXIN RESISTANCE PROTEIN ARNA"/>
    <property type="match status" value="1"/>
</dbReference>
<evidence type="ECO:0000313" key="2">
    <source>
        <dbReference type="EMBL" id="GAA1214106.1"/>
    </source>
</evidence>
<dbReference type="PROSITE" id="PS00061">
    <property type="entry name" value="ADH_SHORT"/>
    <property type="match status" value="1"/>
</dbReference>
<name>A0ABP4G552_9PSEU</name>
<reference evidence="3" key="1">
    <citation type="journal article" date="2019" name="Int. J. Syst. Evol. Microbiol.">
        <title>The Global Catalogue of Microorganisms (GCM) 10K type strain sequencing project: providing services to taxonomists for standard genome sequencing and annotation.</title>
        <authorList>
            <consortium name="The Broad Institute Genomics Platform"/>
            <consortium name="The Broad Institute Genome Sequencing Center for Infectious Disease"/>
            <person name="Wu L."/>
            <person name="Ma J."/>
        </authorList>
    </citation>
    <scope>NUCLEOTIDE SEQUENCE [LARGE SCALE GENOMIC DNA]</scope>
    <source>
        <strain evidence="3">JCM 13022</strain>
    </source>
</reference>
<dbReference type="Pfam" id="PF01370">
    <property type="entry name" value="Epimerase"/>
    <property type="match status" value="1"/>
</dbReference>
<dbReference type="EMBL" id="BAAALM010000015">
    <property type="protein sequence ID" value="GAA1214106.1"/>
    <property type="molecule type" value="Genomic_DNA"/>
</dbReference>
<dbReference type="PRINTS" id="PR01713">
    <property type="entry name" value="NUCEPIMERASE"/>
</dbReference>
<evidence type="ECO:0000259" key="1">
    <source>
        <dbReference type="Pfam" id="PF01370"/>
    </source>
</evidence>
<gene>
    <name evidence="2" type="ORF">GCM10009675_40150</name>
</gene>
<accession>A0ABP4G552</accession>
<dbReference type="InterPro" id="IPR020904">
    <property type="entry name" value="Sc_DH/Rdtase_CS"/>
</dbReference>
<dbReference type="Gene3D" id="3.40.50.720">
    <property type="entry name" value="NAD(P)-binding Rossmann-like Domain"/>
    <property type="match status" value="1"/>
</dbReference>
<dbReference type="RefSeq" id="WP_253857967.1">
    <property type="nucleotide sequence ID" value="NZ_JAMTCH010000005.1"/>
</dbReference>